<accession>A0ABS9FKG2</accession>
<keyword evidence="6 11" id="KW-1133">Transmembrane helix</keyword>
<dbReference type="Pfam" id="PF00672">
    <property type="entry name" value="HAMP"/>
    <property type="match status" value="1"/>
</dbReference>
<dbReference type="InterPro" id="IPR004090">
    <property type="entry name" value="Chemotax_Me-accpt_rcpt"/>
</dbReference>
<dbReference type="PANTHER" id="PTHR32089">
    <property type="entry name" value="METHYL-ACCEPTING CHEMOTAXIS PROTEIN MCPB"/>
    <property type="match status" value="1"/>
</dbReference>
<evidence type="ECO:0000256" key="1">
    <source>
        <dbReference type="ARBA" id="ARBA00004236"/>
    </source>
</evidence>
<keyword evidence="5 11" id="KW-0812">Transmembrane</keyword>
<proteinExistence type="inferred from homology"/>
<feature type="domain" description="Methyl-accepting transducer" evidence="12">
    <location>
        <begin position="269"/>
        <end position="505"/>
    </location>
</feature>
<comment type="subcellular location">
    <subcellularLocation>
        <location evidence="1">Cell membrane</location>
    </subcellularLocation>
</comment>
<feature type="transmembrane region" description="Helical" evidence="11">
    <location>
        <begin position="12"/>
        <end position="31"/>
    </location>
</feature>
<gene>
    <name evidence="14" type="ORF">GIW47_04310</name>
</gene>
<dbReference type="PRINTS" id="PR00260">
    <property type="entry name" value="CHEMTRNSDUCR"/>
</dbReference>
<dbReference type="SMART" id="SM00304">
    <property type="entry name" value="HAMP"/>
    <property type="match status" value="2"/>
</dbReference>
<feature type="transmembrane region" description="Helical" evidence="11">
    <location>
        <begin position="188"/>
        <end position="210"/>
    </location>
</feature>
<dbReference type="InterPro" id="IPR003660">
    <property type="entry name" value="HAMP_dom"/>
</dbReference>
<evidence type="ECO:0000256" key="7">
    <source>
        <dbReference type="ARBA" id="ARBA00023136"/>
    </source>
</evidence>
<dbReference type="SUPFAM" id="SSF58104">
    <property type="entry name" value="Methyl-accepting chemotaxis protein (MCP) signaling domain"/>
    <property type="match status" value="1"/>
</dbReference>
<dbReference type="PANTHER" id="PTHR32089:SF120">
    <property type="entry name" value="METHYL-ACCEPTING CHEMOTAXIS PROTEIN TLPQ"/>
    <property type="match status" value="1"/>
</dbReference>
<evidence type="ECO:0000259" key="13">
    <source>
        <dbReference type="PROSITE" id="PS50885"/>
    </source>
</evidence>
<reference evidence="14 15" key="1">
    <citation type="submission" date="2019-11" db="EMBL/GenBank/DDBJ databases">
        <title>Epiphytic Pseudomonas syringae from cherry orchards.</title>
        <authorList>
            <person name="Hulin M.T."/>
        </authorList>
    </citation>
    <scope>NUCLEOTIDE SEQUENCE [LARGE SCALE GENOMIC DNA]</scope>
    <source>
        <strain evidence="14 15">PA-6-3B</strain>
    </source>
</reference>
<keyword evidence="4" id="KW-0145">Chemotaxis</keyword>
<evidence type="ECO:0000256" key="9">
    <source>
        <dbReference type="ARBA" id="ARBA00029447"/>
    </source>
</evidence>
<evidence type="ECO:0000256" key="5">
    <source>
        <dbReference type="ARBA" id="ARBA00022692"/>
    </source>
</evidence>
<evidence type="ECO:0000313" key="14">
    <source>
        <dbReference type="EMBL" id="MCF5151842.1"/>
    </source>
</evidence>
<keyword evidence="15" id="KW-1185">Reference proteome</keyword>
<dbReference type="Proteomes" id="UP000814074">
    <property type="component" value="Unassembled WGS sequence"/>
</dbReference>
<dbReference type="PROSITE" id="PS50885">
    <property type="entry name" value="HAMP"/>
    <property type="match status" value="1"/>
</dbReference>
<dbReference type="Pfam" id="PF00015">
    <property type="entry name" value="MCPsignal"/>
    <property type="match status" value="1"/>
</dbReference>
<keyword evidence="3" id="KW-0488">Methylation</keyword>
<dbReference type="PROSITE" id="PS50111">
    <property type="entry name" value="CHEMOTAXIS_TRANSDUC_2"/>
    <property type="match status" value="1"/>
</dbReference>
<evidence type="ECO:0000256" key="4">
    <source>
        <dbReference type="ARBA" id="ARBA00022500"/>
    </source>
</evidence>
<dbReference type="InterPro" id="IPR024478">
    <property type="entry name" value="HlyB_4HB_MCP"/>
</dbReference>
<keyword evidence="8 10" id="KW-0807">Transducer</keyword>
<keyword evidence="2" id="KW-1003">Cell membrane</keyword>
<comment type="caution">
    <text evidence="14">The sequence shown here is derived from an EMBL/GenBank/DDBJ whole genome shotgun (WGS) entry which is preliminary data.</text>
</comment>
<evidence type="ECO:0000313" key="15">
    <source>
        <dbReference type="Proteomes" id="UP000814074"/>
    </source>
</evidence>
<evidence type="ECO:0000256" key="3">
    <source>
        <dbReference type="ARBA" id="ARBA00022481"/>
    </source>
</evidence>
<evidence type="ECO:0000256" key="11">
    <source>
        <dbReference type="SAM" id="Phobius"/>
    </source>
</evidence>
<evidence type="ECO:0000256" key="6">
    <source>
        <dbReference type="ARBA" id="ARBA00022989"/>
    </source>
</evidence>
<dbReference type="InterPro" id="IPR004089">
    <property type="entry name" value="MCPsignal_dom"/>
</dbReference>
<dbReference type="Pfam" id="PF12729">
    <property type="entry name" value="4HB_MCP_1"/>
    <property type="match status" value="1"/>
</dbReference>
<protein>
    <submittedName>
        <fullName evidence="14">HAMP domain-containing protein</fullName>
    </submittedName>
</protein>
<sequence>MSLRNMNIAPRAFLGFAFIGALMLLLGVFALNQMSKIRAATEDITSASVPSIRALDEFTQLTLRLRVLSYRLLTNREPDVQQKTLEAFELRNQQIRTAQGIYEKLISSTEERNAYNEYVRLLGQYRQIEERMKSLSRANQVNELRSLLNTELLDNSEQVNAVLTRLLDINNNDANATNQRAKDQYDMAFDLVVGLLVIATALTLLFAWLLTRSITLPIAQALEAAEEVAEGNLTRPITVDGNDEAGRLLAAMAKMQHKLRDTLQRIAGSATQLASAAEELNAVTDESARGLTQQNNEIEQAATAVNEMTSAVEEVARNAVSTSEASRNATTSAGDGRDLVQETVSAIERMSTDVQATASLIGDLANESRDIGKVLDVIRGLADQTNLLALNAAIEAARAGEAGRGFAVVADEVRALAHRTQQSTSEIERMIGSIQTGTEHAVDSMRNSTERAESTLNIARGAGLSLDTINTAIVEINERNLVIASAAEEQAQVAREVDRNLVNIRDLSVQSATGASQTSAASGELSRLAVDLNGMVGRFRL</sequence>
<dbReference type="EMBL" id="WKDU01000003">
    <property type="protein sequence ID" value="MCF5151842.1"/>
    <property type="molecule type" value="Genomic_DNA"/>
</dbReference>
<dbReference type="SMART" id="SM00283">
    <property type="entry name" value="MA"/>
    <property type="match status" value="1"/>
</dbReference>
<dbReference type="CDD" id="cd11386">
    <property type="entry name" value="MCP_signal"/>
    <property type="match status" value="1"/>
</dbReference>
<feature type="domain" description="HAMP" evidence="13">
    <location>
        <begin position="212"/>
        <end position="264"/>
    </location>
</feature>
<name>A0ABS9FKG2_9PSED</name>
<evidence type="ECO:0000256" key="8">
    <source>
        <dbReference type="ARBA" id="ARBA00023224"/>
    </source>
</evidence>
<keyword evidence="7 11" id="KW-0472">Membrane</keyword>
<comment type="similarity">
    <text evidence="9">Belongs to the methyl-accepting chemotaxis (MCP) protein family.</text>
</comment>
<evidence type="ECO:0000256" key="2">
    <source>
        <dbReference type="ARBA" id="ARBA00022475"/>
    </source>
</evidence>
<evidence type="ECO:0000256" key="10">
    <source>
        <dbReference type="PROSITE-ProRule" id="PRU00284"/>
    </source>
</evidence>
<evidence type="ECO:0000259" key="12">
    <source>
        <dbReference type="PROSITE" id="PS50111"/>
    </source>
</evidence>
<dbReference type="Gene3D" id="1.10.287.950">
    <property type="entry name" value="Methyl-accepting chemotaxis protein"/>
    <property type="match status" value="1"/>
</dbReference>
<organism evidence="14 15">
    <name type="scientific">Pseudomonas lactis</name>
    <dbReference type="NCBI Taxonomy" id="1615674"/>
    <lineage>
        <taxon>Bacteria</taxon>
        <taxon>Pseudomonadati</taxon>
        <taxon>Pseudomonadota</taxon>
        <taxon>Gammaproteobacteria</taxon>
        <taxon>Pseudomonadales</taxon>
        <taxon>Pseudomonadaceae</taxon>
        <taxon>Pseudomonas</taxon>
    </lineage>
</organism>